<comment type="subunit">
    <text evidence="6">Interacts with MinD and FtsZ.</text>
</comment>
<evidence type="ECO:0000259" key="8">
    <source>
        <dbReference type="Pfam" id="PF03775"/>
    </source>
</evidence>
<dbReference type="InterPro" id="IPR005526">
    <property type="entry name" value="Septum_form_inhib_MinC_C"/>
</dbReference>
<dbReference type="InterPro" id="IPR013033">
    <property type="entry name" value="MinC"/>
</dbReference>
<dbReference type="InterPro" id="IPR036145">
    <property type="entry name" value="MinC_C_sf"/>
</dbReference>
<dbReference type="Pfam" id="PF03775">
    <property type="entry name" value="MinC_C"/>
    <property type="match status" value="1"/>
</dbReference>
<dbReference type="HAMAP" id="MF_00267">
    <property type="entry name" value="MinC"/>
    <property type="match status" value="1"/>
</dbReference>
<name>A0ABX9MZP5_9BURK</name>
<reference evidence="10 11" key="1">
    <citation type="submission" date="2017-08" db="EMBL/GenBank/DDBJ databases">
        <title>Pusillimonas indicus sp. nov., a member of the family Alcaligenaceae isolated from surface seawater.</title>
        <authorList>
            <person name="Li J."/>
        </authorList>
    </citation>
    <scope>NUCLEOTIDE SEQUENCE [LARGE SCALE GENOMIC DNA]</scope>
    <source>
        <strain evidence="10 11">17-4A</strain>
    </source>
</reference>
<evidence type="ECO:0000313" key="10">
    <source>
        <dbReference type="EMBL" id="RII84288.1"/>
    </source>
</evidence>
<dbReference type="PANTHER" id="PTHR34108">
    <property type="entry name" value="SEPTUM SITE-DETERMINING PROTEIN MINC"/>
    <property type="match status" value="1"/>
</dbReference>
<dbReference type="Gene3D" id="3.30.70.260">
    <property type="match status" value="1"/>
</dbReference>
<organism evidence="10 11">
    <name type="scientific">Neopusillimonas maritima</name>
    <dbReference type="NCBI Taxonomy" id="2026239"/>
    <lineage>
        <taxon>Bacteria</taxon>
        <taxon>Pseudomonadati</taxon>
        <taxon>Pseudomonadota</taxon>
        <taxon>Betaproteobacteria</taxon>
        <taxon>Burkholderiales</taxon>
        <taxon>Alcaligenaceae</taxon>
        <taxon>Neopusillimonas</taxon>
    </lineage>
</organism>
<dbReference type="SUPFAM" id="SSF63848">
    <property type="entry name" value="Cell-division inhibitor MinC, C-terminal domain"/>
    <property type="match status" value="1"/>
</dbReference>
<keyword evidence="11" id="KW-1185">Reference proteome</keyword>
<accession>A0ABX9MZP5</accession>
<evidence type="ECO:0000256" key="5">
    <source>
        <dbReference type="ARBA" id="ARBA00025606"/>
    </source>
</evidence>
<feature type="domain" description="Septum formation inhibitor MinC C-terminal" evidence="8">
    <location>
        <begin position="158"/>
        <end position="259"/>
    </location>
</feature>
<dbReference type="Proteomes" id="UP000266483">
    <property type="component" value="Unassembled WGS sequence"/>
</dbReference>
<dbReference type="PANTHER" id="PTHR34108:SF1">
    <property type="entry name" value="SEPTUM SITE-DETERMINING PROTEIN MINC"/>
    <property type="match status" value="1"/>
</dbReference>
<keyword evidence="2 6" id="KW-0132">Cell division</keyword>
<keyword evidence="4 6" id="KW-0131">Cell cycle</keyword>
<feature type="domain" description="Septum formation inhibitor MinC N-terminal" evidence="9">
    <location>
        <begin position="13"/>
        <end position="82"/>
    </location>
</feature>
<protein>
    <recommendedName>
        <fullName evidence="6">Probable septum site-determining protein MinC</fullName>
    </recommendedName>
</protein>
<evidence type="ECO:0000256" key="4">
    <source>
        <dbReference type="ARBA" id="ARBA00023306"/>
    </source>
</evidence>
<evidence type="ECO:0000259" key="9">
    <source>
        <dbReference type="Pfam" id="PF05209"/>
    </source>
</evidence>
<evidence type="ECO:0000256" key="6">
    <source>
        <dbReference type="HAMAP-Rule" id="MF_00267"/>
    </source>
</evidence>
<keyword evidence="3 6" id="KW-0717">Septation</keyword>
<comment type="similarity">
    <text evidence="1 6">Belongs to the MinC family.</text>
</comment>
<gene>
    <name evidence="6 10" type="primary">minC</name>
    <name evidence="10" type="ORF">CJO09_03480</name>
</gene>
<dbReference type="InterPro" id="IPR007874">
    <property type="entry name" value="MinC_N"/>
</dbReference>
<dbReference type="Gene3D" id="2.160.20.70">
    <property type="match status" value="1"/>
</dbReference>
<dbReference type="InterPro" id="IPR016098">
    <property type="entry name" value="CAP/MinC_C"/>
</dbReference>
<evidence type="ECO:0000256" key="1">
    <source>
        <dbReference type="ARBA" id="ARBA00006291"/>
    </source>
</evidence>
<comment type="function">
    <text evidence="5 6">Cell division inhibitor that blocks the formation of polar Z ring septums. Rapidly oscillates between the poles of the cell to destabilize FtsZ filaments that have formed before they mature into polar Z rings. Prevents FtsZ polymerization.</text>
</comment>
<evidence type="ECO:0000313" key="11">
    <source>
        <dbReference type="Proteomes" id="UP000266483"/>
    </source>
</evidence>
<sequence>MSDSSSKPDLSALDFKSATLYAIRVVLHSADLNALTNALDQRMKDAGAFFENEAIVIDATALTENINWKALLKALRTHKLSPIGVMANDKNLESALREGLTAVDLSNAPSKNVASANTSQNATSDTTQTIDSTAGKADTVPTTSTPKENIEPASTTMVVDRPLRSGQRIYAKGGDLIVVGMVSQGAEVIADGNIHVYGPLRGKAMAGARGDTNARIFATQLDPELLAVAGVYRVIEAELEAGIRNKPAIVQLQNDKLDILPLDSKG</sequence>
<comment type="caution">
    <text evidence="10">The sequence shown here is derived from an EMBL/GenBank/DDBJ whole genome shotgun (WGS) entry which is preliminary data.</text>
</comment>
<feature type="compositionally biased region" description="Polar residues" evidence="7">
    <location>
        <begin position="140"/>
        <end position="155"/>
    </location>
</feature>
<proteinExistence type="inferred from homology"/>
<dbReference type="NCBIfam" id="TIGR01222">
    <property type="entry name" value="minC"/>
    <property type="match status" value="1"/>
</dbReference>
<dbReference type="RefSeq" id="WP_119441068.1">
    <property type="nucleotide sequence ID" value="NZ_CP170494.1"/>
</dbReference>
<dbReference type="Pfam" id="PF05209">
    <property type="entry name" value="MinC_N"/>
    <property type="match status" value="1"/>
</dbReference>
<evidence type="ECO:0000256" key="7">
    <source>
        <dbReference type="SAM" id="MobiDB-lite"/>
    </source>
</evidence>
<dbReference type="EMBL" id="NQOU01000001">
    <property type="protein sequence ID" value="RII84288.1"/>
    <property type="molecule type" value="Genomic_DNA"/>
</dbReference>
<evidence type="ECO:0000256" key="3">
    <source>
        <dbReference type="ARBA" id="ARBA00023210"/>
    </source>
</evidence>
<feature type="region of interest" description="Disordered" evidence="7">
    <location>
        <begin position="111"/>
        <end position="155"/>
    </location>
</feature>
<feature type="compositionally biased region" description="Polar residues" evidence="7">
    <location>
        <begin position="111"/>
        <end position="132"/>
    </location>
</feature>
<evidence type="ECO:0000256" key="2">
    <source>
        <dbReference type="ARBA" id="ARBA00022618"/>
    </source>
</evidence>